<gene>
    <name evidence="1" type="ORF">NQ314_020153</name>
</gene>
<reference evidence="1" key="1">
    <citation type="journal article" date="2023" name="Insect Mol. Biol.">
        <title>Genome sequencing provides insights into the evolution of gene families encoding plant cell wall-degrading enzymes in longhorned beetles.</title>
        <authorList>
            <person name="Shin N.R."/>
            <person name="Okamura Y."/>
            <person name="Kirsch R."/>
            <person name="Pauchet Y."/>
        </authorList>
    </citation>
    <scope>NUCLEOTIDE SEQUENCE</scope>
    <source>
        <strain evidence="1">RBIC_L_NR</strain>
    </source>
</reference>
<name>A0AAV8WM01_9CUCU</name>
<organism evidence="1 2">
    <name type="scientific">Rhamnusium bicolor</name>
    <dbReference type="NCBI Taxonomy" id="1586634"/>
    <lineage>
        <taxon>Eukaryota</taxon>
        <taxon>Metazoa</taxon>
        <taxon>Ecdysozoa</taxon>
        <taxon>Arthropoda</taxon>
        <taxon>Hexapoda</taxon>
        <taxon>Insecta</taxon>
        <taxon>Pterygota</taxon>
        <taxon>Neoptera</taxon>
        <taxon>Endopterygota</taxon>
        <taxon>Coleoptera</taxon>
        <taxon>Polyphaga</taxon>
        <taxon>Cucujiformia</taxon>
        <taxon>Chrysomeloidea</taxon>
        <taxon>Cerambycidae</taxon>
        <taxon>Lepturinae</taxon>
        <taxon>Rhagiini</taxon>
        <taxon>Rhamnusium</taxon>
    </lineage>
</organism>
<sequence length="103" mass="12728">MSLEKEPEHFNEEDLRAVRDYEEKVAFLHSERERYKKLLDAEFTKIATNLRDNIRKFNQKLKDCLEFKMRLDSGLNQENLKVNRVRWKHNERIKLYQKEEMIK</sequence>
<dbReference type="Pfam" id="PF25828">
    <property type="entry name" value="CC_Cfap43"/>
    <property type="match status" value="1"/>
</dbReference>
<dbReference type="Proteomes" id="UP001162156">
    <property type="component" value="Unassembled WGS sequence"/>
</dbReference>
<keyword evidence="2" id="KW-1185">Reference proteome</keyword>
<accession>A0AAV8WM01</accession>
<evidence type="ECO:0000313" key="1">
    <source>
        <dbReference type="EMBL" id="KAJ8927378.1"/>
    </source>
</evidence>
<dbReference type="AlphaFoldDB" id="A0AAV8WM01"/>
<evidence type="ECO:0000313" key="2">
    <source>
        <dbReference type="Proteomes" id="UP001162156"/>
    </source>
</evidence>
<dbReference type="EMBL" id="JANEYF010005663">
    <property type="protein sequence ID" value="KAJ8927378.1"/>
    <property type="molecule type" value="Genomic_DNA"/>
</dbReference>
<comment type="caution">
    <text evidence="1">The sequence shown here is derived from an EMBL/GenBank/DDBJ whole genome shotgun (WGS) entry which is preliminary data.</text>
</comment>
<proteinExistence type="predicted"/>
<protein>
    <submittedName>
        <fullName evidence="1">Uncharacterized protein</fullName>
    </submittedName>
</protein>